<accession>A0A955RH61</accession>
<evidence type="ECO:0000256" key="2">
    <source>
        <dbReference type="ARBA" id="ARBA00008663"/>
    </source>
</evidence>
<dbReference type="SUPFAM" id="SSF50800">
    <property type="entry name" value="PK beta-barrel domain-like"/>
    <property type="match status" value="1"/>
</dbReference>
<dbReference type="InterPro" id="IPR015793">
    <property type="entry name" value="Pyrv_Knase_brl"/>
</dbReference>
<dbReference type="GO" id="GO:0030955">
    <property type="term" value="F:potassium ion binding"/>
    <property type="evidence" value="ECO:0007669"/>
    <property type="project" value="UniProtKB-UniRule"/>
</dbReference>
<evidence type="ECO:0000256" key="6">
    <source>
        <dbReference type="ARBA" id="ARBA00022741"/>
    </source>
</evidence>
<dbReference type="InterPro" id="IPR015813">
    <property type="entry name" value="Pyrv/PenolPyrv_kinase-like_dom"/>
</dbReference>
<evidence type="ECO:0000256" key="4">
    <source>
        <dbReference type="ARBA" id="ARBA00022679"/>
    </source>
</evidence>
<evidence type="ECO:0000259" key="14">
    <source>
        <dbReference type="Pfam" id="PF00224"/>
    </source>
</evidence>
<evidence type="ECO:0000256" key="1">
    <source>
        <dbReference type="ARBA" id="ARBA00004997"/>
    </source>
</evidence>
<evidence type="ECO:0000256" key="11">
    <source>
        <dbReference type="ARBA" id="ARBA00023317"/>
    </source>
</evidence>
<dbReference type="SUPFAM" id="SSF52935">
    <property type="entry name" value="PK C-terminal domain-like"/>
    <property type="match status" value="1"/>
</dbReference>
<keyword evidence="4 13" id="KW-0808">Transferase</keyword>
<dbReference type="Gene3D" id="2.40.33.10">
    <property type="entry name" value="PK beta-barrel domain-like"/>
    <property type="match status" value="1"/>
</dbReference>
<gene>
    <name evidence="16" type="primary">pyk</name>
    <name evidence="16" type="ORF">KC678_05455</name>
</gene>
<comment type="catalytic activity">
    <reaction evidence="13">
        <text>pyruvate + ATP = phosphoenolpyruvate + ADP + H(+)</text>
        <dbReference type="Rhea" id="RHEA:18157"/>
        <dbReference type="ChEBI" id="CHEBI:15361"/>
        <dbReference type="ChEBI" id="CHEBI:15378"/>
        <dbReference type="ChEBI" id="CHEBI:30616"/>
        <dbReference type="ChEBI" id="CHEBI:58702"/>
        <dbReference type="ChEBI" id="CHEBI:456216"/>
        <dbReference type="EC" id="2.7.1.40"/>
    </reaction>
</comment>
<dbReference type="InterPro" id="IPR015806">
    <property type="entry name" value="Pyrv_Knase_insert_dom_sf"/>
</dbReference>
<keyword evidence="10 13" id="KW-0324">Glycolysis</keyword>
<dbReference type="AlphaFoldDB" id="A0A955RH61"/>
<dbReference type="PANTHER" id="PTHR11817">
    <property type="entry name" value="PYRUVATE KINASE"/>
    <property type="match status" value="1"/>
</dbReference>
<evidence type="ECO:0000256" key="10">
    <source>
        <dbReference type="ARBA" id="ARBA00023152"/>
    </source>
</evidence>
<dbReference type="Pfam" id="PF02887">
    <property type="entry name" value="PK_C"/>
    <property type="match status" value="1"/>
</dbReference>
<dbReference type="GO" id="GO:0016301">
    <property type="term" value="F:kinase activity"/>
    <property type="evidence" value="ECO:0007669"/>
    <property type="project" value="UniProtKB-KW"/>
</dbReference>
<dbReference type="SUPFAM" id="SSF51621">
    <property type="entry name" value="Phosphoenolpyruvate/pyruvate domain"/>
    <property type="match status" value="1"/>
</dbReference>
<reference evidence="16" key="2">
    <citation type="journal article" date="2021" name="Microbiome">
        <title>Successional dynamics and alternative stable states in a saline activated sludge microbial community over 9 years.</title>
        <authorList>
            <person name="Wang Y."/>
            <person name="Ye J."/>
            <person name="Ju F."/>
            <person name="Liu L."/>
            <person name="Boyd J.A."/>
            <person name="Deng Y."/>
            <person name="Parks D.H."/>
            <person name="Jiang X."/>
            <person name="Yin X."/>
            <person name="Woodcroft B.J."/>
            <person name="Tyson G.W."/>
            <person name="Hugenholtz P."/>
            <person name="Polz M.F."/>
            <person name="Zhang T."/>
        </authorList>
    </citation>
    <scope>NUCLEOTIDE SEQUENCE</scope>
    <source>
        <strain evidence="16">HKST-UBA13</strain>
    </source>
</reference>
<dbReference type="EMBL" id="JAGQLJ010000158">
    <property type="protein sequence ID" value="MCA9381687.1"/>
    <property type="molecule type" value="Genomic_DNA"/>
</dbReference>
<keyword evidence="11 16" id="KW-0670">Pyruvate</keyword>
<dbReference type="GO" id="GO:0000287">
    <property type="term" value="F:magnesium ion binding"/>
    <property type="evidence" value="ECO:0007669"/>
    <property type="project" value="UniProtKB-UniRule"/>
</dbReference>
<reference evidence="16" key="1">
    <citation type="submission" date="2020-04" db="EMBL/GenBank/DDBJ databases">
        <authorList>
            <person name="Zhang T."/>
        </authorList>
    </citation>
    <scope>NUCLEOTIDE SEQUENCE</scope>
    <source>
        <strain evidence="16">HKST-UBA13</strain>
    </source>
</reference>
<evidence type="ECO:0000313" key="17">
    <source>
        <dbReference type="Proteomes" id="UP000775877"/>
    </source>
</evidence>
<keyword evidence="7 13" id="KW-0418">Kinase</keyword>
<dbReference type="InterPro" id="IPR015795">
    <property type="entry name" value="Pyrv_Knase_C"/>
</dbReference>
<dbReference type="Pfam" id="PF00224">
    <property type="entry name" value="PK"/>
    <property type="match status" value="1"/>
</dbReference>
<organism evidence="16 17">
    <name type="scientific">Candidatus Dojkabacteria bacterium</name>
    <dbReference type="NCBI Taxonomy" id="2099670"/>
    <lineage>
        <taxon>Bacteria</taxon>
        <taxon>Candidatus Dojkabacteria</taxon>
    </lineage>
</organism>
<evidence type="ECO:0000256" key="3">
    <source>
        <dbReference type="ARBA" id="ARBA00012142"/>
    </source>
</evidence>
<feature type="domain" description="Pyruvate kinase barrel" evidence="14">
    <location>
        <begin position="3"/>
        <end position="317"/>
    </location>
</feature>
<evidence type="ECO:0000256" key="9">
    <source>
        <dbReference type="ARBA" id="ARBA00022842"/>
    </source>
</evidence>
<dbReference type="EC" id="2.7.1.40" evidence="3 12"/>
<dbReference type="InterPro" id="IPR011037">
    <property type="entry name" value="Pyrv_Knase-like_insert_dom_sf"/>
</dbReference>
<evidence type="ECO:0000313" key="16">
    <source>
        <dbReference type="EMBL" id="MCA9381687.1"/>
    </source>
</evidence>
<keyword evidence="9 13" id="KW-0460">Magnesium</keyword>
<dbReference type="Gene3D" id="3.40.1380.20">
    <property type="entry name" value="Pyruvate kinase, C-terminal domain"/>
    <property type="match status" value="1"/>
</dbReference>
<evidence type="ECO:0000259" key="15">
    <source>
        <dbReference type="Pfam" id="PF02887"/>
    </source>
</evidence>
<evidence type="ECO:0000256" key="5">
    <source>
        <dbReference type="ARBA" id="ARBA00022723"/>
    </source>
</evidence>
<protein>
    <recommendedName>
        <fullName evidence="3 12">Pyruvate kinase</fullName>
        <ecNumber evidence="3 12">2.7.1.40</ecNumber>
    </recommendedName>
</protein>
<dbReference type="NCBIfam" id="TIGR01064">
    <property type="entry name" value="pyruv_kin"/>
    <property type="match status" value="1"/>
</dbReference>
<evidence type="ECO:0000256" key="12">
    <source>
        <dbReference type="NCBIfam" id="TIGR01064"/>
    </source>
</evidence>
<proteinExistence type="inferred from homology"/>
<dbReference type="GO" id="GO:0004743">
    <property type="term" value="F:pyruvate kinase activity"/>
    <property type="evidence" value="ECO:0007669"/>
    <property type="project" value="UniProtKB-UniRule"/>
</dbReference>
<dbReference type="InterPro" id="IPR036918">
    <property type="entry name" value="Pyrv_Knase_C_sf"/>
</dbReference>
<dbReference type="InterPro" id="IPR040442">
    <property type="entry name" value="Pyrv_kinase-like_dom_sf"/>
</dbReference>
<keyword evidence="5" id="KW-0479">Metal-binding</keyword>
<evidence type="ECO:0000256" key="8">
    <source>
        <dbReference type="ARBA" id="ARBA00022840"/>
    </source>
</evidence>
<dbReference type="InterPro" id="IPR001697">
    <property type="entry name" value="Pyr_Knase"/>
</dbReference>
<sequence length="473" mass="51703">MDKKTKIVCTIGPASWDQEVMKKMIESGMNCARVNGAFADPEELDKVKTLVKNVSDDVSLMVDVKGPEVRMNKFGDPKKIKPGDEIIIGNTDADEIYPSNYNDLYTHLKPGQRLVVGDGDVEMKLEKIEGDKMYCTVVFGEVLKPGKALNLPGADYTSEVLTEKDKENLIHSIKTGWDFVSASFMNSREAAQTVKDFIAENGGADSMKIIAKIEDQEGVDKIDEILEVVDGVMIARGGLGVELGLEQVPHVQRLLTQKCNEAGKPVITATQMLESMTENPRPTRAEASDVATAVLLGSDSVMLSGESSAGQYPVEAVKFLASTAMVAEENTMPYVVDSRAHGSTTADALTKAAAEVCLEMQDEIDSVIIVSKTGTTARLLARHSFAQPIILFTSNDFFKRTAMLTKNIESAFVFEGIEHGSEEYNRDNAVRIIMDMAKKEGVVEQGQKVLFIGKTPIDGHGYFPNLFEVIEVE</sequence>
<comment type="pathway">
    <text evidence="1 13">Carbohydrate degradation; glycolysis; pyruvate from D-glyceraldehyde 3-phosphate: step 5/5.</text>
</comment>
<keyword evidence="8" id="KW-0067">ATP-binding</keyword>
<evidence type="ECO:0000256" key="7">
    <source>
        <dbReference type="ARBA" id="ARBA00022777"/>
    </source>
</evidence>
<name>A0A955RH61_9BACT</name>
<dbReference type="GO" id="GO:0005524">
    <property type="term" value="F:ATP binding"/>
    <property type="evidence" value="ECO:0007669"/>
    <property type="project" value="UniProtKB-KW"/>
</dbReference>
<comment type="caution">
    <text evidence="16">The sequence shown here is derived from an EMBL/GenBank/DDBJ whole genome shotgun (WGS) entry which is preliminary data.</text>
</comment>
<dbReference type="PRINTS" id="PR01050">
    <property type="entry name" value="PYRUVTKNASE"/>
</dbReference>
<feature type="domain" description="Pyruvate kinase C-terminal" evidence="15">
    <location>
        <begin position="347"/>
        <end position="461"/>
    </location>
</feature>
<comment type="similarity">
    <text evidence="2 13">Belongs to the pyruvate kinase family.</text>
</comment>
<keyword evidence="6" id="KW-0547">Nucleotide-binding</keyword>
<dbReference type="Proteomes" id="UP000775877">
    <property type="component" value="Unassembled WGS sequence"/>
</dbReference>
<evidence type="ECO:0000256" key="13">
    <source>
        <dbReference type="RuleBase" id="RU000504"/>
    </source>
</evidence>
<dbReference type="Gene3D" id="3.20.20.60">
    <property type="entry name" value="Phosphoenolpyruvate-binding domains"/>
    <property type="match status" value="1"/>
</dbReference>